<evidence type="ECO:0000256" key="5">
    <source>
        <dbReference type="ARBA" id="ARBA00022519"/>
    </source>
</evidence>
<comment type="caution">
    <text evidence="11">The sequence shown here is derived from an EMBL/GenBank/DDBJ whole genome shotgun (WGS) entry which is preliminary data.</text>
</comment>
<keyword evidence="7" id="KW-0653">Protein transport</keyword>
<evidence type="ECO:0000256" key="3">
    <source>
        <dbReference type="ARBA" id="ARBA00022448"/>
    </source>
</evidence>
<keyword evidence="6 10" id="KW-0812">Transmembrane</keyword>
<evidence type="ECO:0000256" key="9">
    <source>
        <dbReference type="ARBA" id="ARBA00023136"/>
    </source>
</evidence>
<dbReference type="Proteomes" id="UP000652176">
    <property type="component" value="Unassembled WGS sequence"/>
</dbReference>
<keyword evidence="12" id="KW-1185">Reference proteome</keyword>
<dbReference type="EMBL" id="JACXSS010000001">
    <property type="protein sequence ID" value="MBD9355733.1"/>
    <property type="molecule type" value="Genomic_DNA"/>
</dbReference>
<name>A0ABR9D0I7_9GAMM</name>
<comment type="subcellular location">
    <subcellularLocation>
        <location evidence="1">Cell inner membrane</location>
        <topology evidence="1">Single-pass membrane protein</topology>
    </subcellularLocation>
</comment>
<accession>A0ABR9D0I7</accession>
<gene>
    <name evidence="11" type="ORF">IE877_07535</name>
</gene>
<evidence type="ECO:0000256" key="7">
    <source>
        <dbReference type="ARBA" id="ARBA00022927"/>
    </source>
</evidence>
<evidence type="ECO:0000256" key="6">
    <source>
        <dbReference type="ARBA" id="ARBA00022692"/>
    </source>
</evidence>
<evidence type="ECO:0000256" key="2">
    <source>
        <dbReference type="ARBA" id="ARBA00010637"/>
    </source>
</evidence>
<protein>
    <submittedName>
        <fullName evidence="11">Type II secretion system protein M</fullName>
    </submittedName>
</protein>
<dbReference type="InterPro" id="IPR007690">
    <property type="entry name" value="T2SS_GspM"/>
</dbReference>
<dbReference type="InterPro" id="IPR023229">
    <property type="entry name" value="T2SS_M_periplasmic_sf"/>
</dbReference>
<keyword evidence="3" id="KW-0813">Transport</keyword>
<keyword evidence="9 10" id="KW-0472">Membrane</keyword>
<evidence type="ECO:0000313" key="11">
    <source>
        <dbReference type="EMBL" id="MBD9355733.1"/>
    </source>
</evidence>
<comment type="similarity">
    <text evidence="2">Belongs to the GSP M family.</text>
</comment>
<evidence type="ECO:0000313" key="12">
    <source>
        <dbReference type="Proteomes" id="UP000652176"/>
    </source>
</evidence>
<dbReference type="Pfam" id="PF04612">
    <property type="entry name" value="T2SSM"/>
    <property type="match status" value="1"/>
</dbReference>
<keyword evidence="8 10" id="KW-1133">Transmembrane helix</keyword>
<keyword evidence="4" id="KW-1003">Cell membrane</keyword>
<sequence length="173" mass="19236">MGITFLKNHLSQRFADLTPRERWLAVGGLLIVLVYGAYLAFYQPFAEQSRSLRQKIQAQGQIYNYLQQVGNQAAALRQQAVVDAPAEGSANQSPMAIVDFSSQQLEIKPAIKHLSPEGEDKVSVWLEHLPFDKLMSWLAILETKHRLQVLQIDVEKPSDAGEGVVNGKVLLGV</sequence>
<keyword evidence="5" id="KW-0997">Cell inner membrane</keyword>
<dbReference type="SUPFAM" id="SSF103054">
    <property type="entry name" value="General secretion pathway protein M, EpsM"/>
    <property type="match status" value="1"/>
</dbReference>
<reference evidence="11 12" key="1">
    <citation type="submission" date="2020-09" db="EMBL/GenBank/DDBJ databases">
        <title>Methylomonas albis sp. nov. and Methylomonas fluvii sp. nov.: Two cold-adapted methanotrophs from the River Elbe and an amended description of Methylovulum psychrotolerans strain Eb1.</title>
        <authorList>
            <person name="Bussmann I.K."/>
            <person name="Klings K.-W."/>
            <person name="Warnstedt J."/>
            <person name="Hoppert M."/>
            <person name="Saborowski A."/>
            <person name="Horn F."/>
            <person name="Liebner S."/>
        </authorList>
    </citation>
    <scope>NUCLEOTIDE SEQUENCE [LARGE SCALE GENOMIC DNA]</scope>
    <source>
        <strain evidence="11 12">EbA</strain>
    </source>
</reference>
<evidence type="ECO:0000256" key="8">
    <source>
        <dbReference type="ARBA" id="ARBA00022989"/>
    </source>
</evidence>
<feature type="transmembrane region" description="Helical" evidence="10">
    <location>
        <begin position="23"/>
        <end position="45"/>
    </location>
</feature>
<evidence type="ECO:0000256" key="10">
    <source>
        <dbReference type="SAM" id="Phobius"/>
    </source>
</evidence>
<evidence type="ECO:0000256" key="1">
    <source>
        <dbReference type="ARBA" id="ARBA00004377"/>
    </source>
</evidence>
<organism evidence="11 12">
    <name type="scientific">Methylomonas albis</name>
    <dbReference type="NCBI Taxonomy" id="1854563"/>
    <lineage>
        <taxon>Bacteria</taxon>
        <taxon>Pseudomonadati</taxon>
        <taxon>Pseudomonadota</taxon>
        <taxon>Gammaproteobacteria</taxon>
        <taxon>Methylococcales</taxon>
        <taxon>Methylococcaceae</taxon>
        <taxon>Methylomonas</taxon>
    </lineage>
</organism>
<dbReference type="Gene3D" id="3.30.1360.100">
    <property type="entry name" value="General secretion pathway protein M, EpsM"/>
    <property type="match status" value="1"/>
</dbReference>
<proteinExistence type="inferred from homology"/>
<evidence type="ECO:0000256" key="4">
    <source>
        <dbReference type="ARBA" id="ARBA00022475"/>
    </source>
</evidence>